<gene>
    <name evidence="1" type="ORF">EG359_20620</name>
    <name evidence="2" type="ORF">SAMN05421768_10424</name>
</gene>
<dbReference type="Proteomes" id="UP000279541">
    <property type="component" value="Chromosome"/>
</dbReference>
<evidence type="ECO:0000313" key="2">
    <source>
        <dbReference type="EMBL" id="SIS34530.1"/>
    </source>
</evidence>
<dbReference type="EMBL" id="FTNZ01000004">
    <property type="protein sequence ID" value="SIS34530.1"/>
    <property type="molecule type" value="Genomic_DNA"/>
</dbReference>
<dbReference type="RefSeq" id="WP_076353513.1">
    <property type="nucleotide sequence ID" value="NZ_CP033926.1"/>
</dbReference>
<dbReference type="Proteomes" id="UP000186106">
    <property type="component" value="Unassembled WGS sequence"/>
</dbReference>
<reference evidence="2 3" key="1">
    <citation type="submission" date="2017-01" db="EMBL/GenBank/DDBJ databases">
        <authorList>
            <person name="Mah S.A."/>
            <person name="Swanson W.J."/>
            <person name="Moy G.W."/>
            <person name="Vacquier V.D."/>
        </authorList>
    </citation>
    <scope>NUCLEOTIDE SEQUENCE [LARGE SCALE GENOMIC DNA]</scope>
    <source>
        <strain evidence="2 3">DSM 16927</strain>
    </source>
</reference>
<dbReference type="OrthoDB" id="669645at2"/>
<sequence length="304" mass="35580">MEKLTKRQHFVPRTYLKNFGYQKKQDIYTNVLPKKADDESSIFESNIINVCLEKDFYTLPGKNASEKMLLETFYNENYETHYESIYQILIDPKKNELTEKEHRLVISTVVTMLYRTKKWISDFNHFFDRVLESAFLQCKAAGKDYFSFEDVKISIKDRTLEDLQKEQRIQNKHIQVITVLEAALKLIEIRIHQDGIMVSKLENGAAGFVTSDNPVSISNNYSAILAPFDPTNVLKIPLDKEHLLHLMPFANESNKKLIIRNNLTDILSYTQNLTSNYEQYQNAERFLIGEEQTLKNFLKQKSLM</sequence>
<evidence type="ECO:0000313" key="4">
    <source>
        <dbReference type="Proteomes" id="UP000279541"/>
    </source>
</evidence>
<accession>A0A1N7IBW0</accession>
<evidence type="ECO:0000313" key="1">
    <source>
        <dbReference type="EMBL" id="AZB01847.1"/>
    </source>
</evidence>
<proteinExistence type="predicted"/>
<dbReference type="KEGG" id="cjt:EG359_20620"/>
<reference evidence="1 4" key="2">
    <citation type="submission" date="2018-11" db="EMBL/GenBank/DDBJ databases">
        <title>Proposal to divide the Flavobacteriaceae and reorganize its genera based on Amino Acid Identity values calculated from whole genome sequences.</title>
        <authorList>
            <person name="Nicholson A.C."/>
            <person name="Gulvik C.A."/>
            <person name="Whitney A.M."/>
            <person name="Humrighouse B.W."/>
            <person name="Bell M."/>
            <person name="Holmes B."/>
            <person name="Steigerwalt A.G."/>
            <person name="Villarma A."/>
            <person name="Sheth M."/>
            <person name="Batra D."/>
            <person name="Pryor J."/>
            <person name="Bernardet J.-F."/>
            <person name="Hugo C."/>
            <person name="Kampfer P."/>
            <person name="Newman J."/>
            <person name="McQuiston J.R."/>
        </authorList>
    </citation>
    <scope>NUCLEOTIDE SEQUENCE [LARGE SCALE GENOMIC DNA]</scope>
    <source>
        <strain evidence="1 4">DSM 16927</strain>
    </source>
</reference>
<dbReference type="EMBL" id="CP033926">
    <property type="protein sequence ID" value="AZB01847.1"/>
    <property type="molecule type" value="Genomic_DNA"/>
</dbReference>
<evidence type="ECO:0000313" key="3">
    <source>
        <dbReference type="Proteomes" id="UP000186106"/>
    </source>
</evidence>
<keyword evidence="4" id="KW-1185">Reference proteome</keyword>
<organism evidence="2 3">
    <name type="scientific">Chryseobacterium joostei</name>
    <dbReference type="NCBI Taxonomy" id="112234"/>
    <lineage>
        <taxon>Bacteria</taxon>
        <taxon>Pseudomonadati</taxon>
        <taxon>Bacteroidota</taxon>
        <taxon>Flavobacteriia</taxon>
        <taxon>Flavobacteriales</taxon>
        <taxon>Weeksellaceae</taxon>
        <taxon>Chryseobacterium group</taxon>
        <taxon>Chryseobacterium</taxon>
    </lineage>
</organism>
<dbReference type="Pfam" id="PF14022">
    <property type="entry name" value="DUF4238"/>
    <property type="match status" value="1"/>
</dbReference>
<name>A0A1N7IBW0_9FLAO</name>
<protein>
    <submittedName>
        <fullName evidence="1">DUF4238 domain-containing protein</fullName>
    </submittedName>
</protein>
<dbReference type="AlphaFoldDB" id="A0A1N7IBW0"/>
<dbReference type="InterPro" id="IPR025332">
    <property type="entry name" value="DUF4238"/>
</dbReference>